<comment type="similarity">
    <text evidence="2 6">Belongs to the flagella basal body rod proteins family.</text>
</comment>
<dbReference type="PANTHER" id="PTHR30435:SF12">
    <property type="entry name" value="FLAGELLAR BASAL BODY ROD PROTEIN FLGB"/>
    <property type="match status" value="1"/>
</dbReference>
<dbReference type="PIRSF" id="PIRSF002889">
    <property type="entry name" value="Rod_FlgB"/>
    <property type="match status" value="1"/>
</dbReference>
<evidence type="ECO:0000256" key="1">
    <source>
        <dbReference type="ARBA" id="ARBA00004117"/>
    </source>
</evidence>
<keyword evidence="4 6" id="KW-0975">Bacterial flagellum</keyword>
<keyword evidence="8" id="KW-0282">Flagellum</keyword>
<comment type="caution">
    <text evidence="8">The sequence shown here is derived from an EMBL/GenBank/DDBJ whole genome shotgun (WGS) entry which is preliminary data.</text>
</comment>
<evidence type="ECO:0000256" key="6">
    <source>
        <dbReference type="PIRNR" id="PIRNR002889"/>
    </source>
</evidence>
<dbReference type="AlphaFoldDB" id="A0A1J4QE30"/>
<comment type="subcellular location">
    <subcellularLocation>
        <location evidence="1 6">Bacterial flagellum basal body</location>
    </subcellularLocation>
</comment>
<comment type="subunit">
    <text evidence="6">The basal body constitutes a major portion of the flagellar organelle and consists of a number of rings mounted on a central rod.</text>
</comment>
<organism evidence="8 9">
    <name type="scientific">Oceanisphaera psychrotolerans</name>
    <dbReference type="NCBI Taxonomy" id="1414654"/>
    <lineage>
        <taxon>Bacteria</taxon>
        <taxon>Pseudomonadati</taxon>
        <taxon>Pseudomonadota</taxon>
        <taxon>Gammaproteobacteria</taxon>
        <taxon>Aeromonadales</taxon>
        <taxon>Aeromonadaceae</taxon>
        <taxon>Oceanisphaera</taxon>
    </lineage>
</organism>
<evidence type="ECO:0000256" key="2">
    <source>
        <dbReference type="ARBA" id="ARBA00009677"/>
    </source>
</evidence>
<feature type="domain" description="Flagellar basal body rod protein N-terminal" evidence="7">
    <location>
        <begin position="12"/>
        <end position="39"/>
    </location>
</feature>
<evidence type="ECO:0000256" key="3">
    <source>
        <dbReference type="ARBA" id="ARBA00014376"/>
    </source>
</evidence>
<proteinExistence type="inferred from homology"/>
<dbReference type="EMBL" id="MDKE01000033">
    <property type="protein sequence ID" value="OIN07732.1"/>
    <property type="molecule type" value="Genomic_DNA"/>
</dbReference>
<dbReference type="RefSeq" id="WP_071473351.1">
    <property type="nucleotide sequence ID" value="NZ_MDKE01000033.1"/>
</dbReference>
<evidence type="ECO:0000256" key="5">
    <source>
        <dbReference type="ARBA" id="ARBA00024934"/>
    </source>
</evidence>
<gene>
    <name evidence="8" type="ORF">BFR47_03765</name>
</gene>
<dbReference type="Pfam" id="PF00460">
    <property type="entry name" value="Flg_bb_rod"/>
    <property type="match status" value="1"/>
</dbReference>
<reference evidence="8 9" key="1">
    <citation type="submission" date="2016-07" db="EMBL/GenBank/DDBJ databases">
        <title>Draft Genome Sequence of Oceanisphaera psychrotolerans, isolated from coastal sediment samples.</title>
        <authorList>
            <person name="Zhuo S."/>
            <person name="Ruan Z."/>
        </authorList>
    </citation>
    <scope>NUCLEOTIDE SEQUENCE [LARGE SCALE GENOMIC DNA]</scope>
    <source>
        <strain evidence="8 9">LAM-WHM-ZC</strain>
    </source>
</reference>
<evidence type="ECO:0000313" key="8">
    <source>
        <dbReference type="EMBL" id="OIN07732.1"/>
    </source>
</evidence>
<keyword evidence="9" id="KW-1185">Reference proteome</keyword>
<dbReference type="InterPro" id="IPR001444">
    <property type="entry name" value="Flag_bb_rod_N"/>
</dbReference>
<dbReference type="Proteomes" id="UP000243073">
    <property type="component" value="Unassembled WGS sequence"/>
</dbReference>
<comment type="function">
    <text evidence="5 6">Structural component of flagellum, the bacterial motility apparatus. Part of the rod structure of flagellar basal body.</text>
</comment>
<sequence>MTISFDKAFGIHQHALVARSERAELLAGNLANADTPGYKARDMDFQSALSQAQNNQHASLSRTNQQHFAVELPSPGVVQFRVPSQPDTGDGNTVDVQTERNSYMENALQYQASLEFLNGKINGLLKAIKGESM</sequence>
<accession>A0A1J4QE30</accession>
<dbReference type="InterPro" id="IPR006300">
    <property type="entry name" value="FlgB"/>
</dbReference>
<name>A0A1J4QE30_9GAMM</name>
<keyword evidence="8" id="KW-0966">Cell projection</keyword>
<protein>
    <recommendedName>
        <fullName evidence="3 6">Flagellar basal body rod protein FlgB</fullName>
    </recommendedName>
</protein>
<dbReference type="PANTHER" id="PTHR30435">
    <property type="entry name" value="FLAGELLAR PROTEIN"/>
    <property type="match status" value="1"/>
</dbReference>
<evidence type="ECO:0000313" key="9">
    <source>
        <dbReference type="Proteomes" id="UP000243073"/>
    </source>
</evidence>
<dbReference type="NCBIfam" id="TIGR01396">
    <property type="entry name" value="FlgB"/>
    <property type="match status" value="1"/>
</dbReference>
<dbReference type="GO" id="GO:0030694">
    <property type="term" value="C:bacterial-type flagellum basal body, rod"/>
    <property type="evidence" value="ECO:0007669"/>
    <property type="project" value="InterPro"/>
</dbReference>
<dbReference type="OrthoDB" id="9788334at2"/>
<dbReference type="STRING" id="1414654.BFR47_03765"/>
<evidence type="ECO:0000256" key="4">
    <source>
        <dbReference type="ARBA" id="ARBA00023143"/>
    </source>
</evidence>
<evidence type="ECO:0000259" key="7">
    <source>
        <dbReference type="Pfam" id="PF00460"/>
    </source>
</evidence>
<dbReference type="GO" id="GO:0071978">
    <property type="term" value="P:bacterial-type flagellum-dependent swarming motility"/>
    <property type="evidence" value="ECO:0007669"/>
    <property type="project" value="TreeGrafter"/>
</dbReference>
<keyword evidence="8" id="KW-0969">Cilium</keyword>